<dbReference type="AlphaFoldDB" id="A0A4Z1SVN5"/>
<accession>A0A4Z1SVN5</accession>
<gene>
    <name evidence="3" type="ORF">GMRT_23242</name>
</gene>
<dbReference type="VEuPathDB" id="GiardiaDB:GMRT_23242"/>
<feature type="coiled-coil region" evidence="2">
    <location>
        <begin position="259"/>
        <end position="310"/>
    </location>
</feature>
<dbReference type="EMBL" id="VDLU01000003">
    <property type="protein sequence ID" value="TNJ27648.1"/>
    <property type="molecule type" value="Genomic_DNA"/>
</dbReference>
<dbReference type="OrthoDB" id="341259at2759"/>
<keyword evidence="2" id="KW-0175">Coiled coil</keyword>
<dbReference type="InterPro" id="IPR002110">
    <property type="entry name" value="Ankyrin_rpt"/>
</dbReference>
<proteinExistence type="predicted"/>
<organism evidence="3 4">
    <name type="scientific">Giardia muris</name>
    <dbReference type="NCBI Taxonomy" id="5742"/>
    <lineage>
        <taxon>Eukaryota</taxon>
        <taxon>Metamonada</taxon>
        <taxon>Diplomonadida</taxon>
        <taxon>Hexamitidae</taxon>
        <taxon>Giardiinae</taxon>
        <taxon>Giardia</taxon>
    </lineage>
</organism>
<evidence type="ECO:0000313" key="3">
    <source>
        <dbReference type="EMBL" id="TNJ27648.1"/>
    </source>
</evidence>
<keyword evidence="4" id="KW-1185">Reference proteome</keyword>
<dbReference type="InterPro" id="IPR036770">
    <property type="entry name" value="Ankyrin_rpt-contain_sf"/>
</dbReference>
<dbReference type="SUPFAM" id="SSF48403">
    <property type="entry name" value="Ankyrin repeat"/>
    <property type="match status" value="2"/>
</dbReference>
<dbReference type="PROSITE" id="PS50297">
    <property type="entry name" value="ANK_REP_REGION"/>
    <property type="match status" value="1"/>
</dbReference>
<feature type="repeat" description="ANK" evidence="1">
    <location>
        <begin position="702"/>
        <end position="722"/>
    </location>
</feature>
<dbReference type="SMART" id="SM00248">
    <property type="entry name" value="ANK"/>
    <property type="match status" value="8"/>
</dbReference>
<dbReference type="Proteomes" id="UP000315496">
    <property type="component" value="Chromosome 3"/>
</dbReference>
<feature type="coiled-coil region" evidence="2">
    <location>
        <begin position="365"/>
        <end position="434"/>
    </location>
</feature>
<dbReference type="PANTHER" id="PTHR24120:SF4">
    <property type="entry name" value="GH07239P"/>
    <property type="match status" value="1"/>
</dbReference>
<dbReference type="PROSITE" id="PS50088">
    <property type="entry name" value="ANK_REPEAT"/>
    <property type="match status" value="1"/>
</dbReference>
<keyword evidence="1" id="KW-0040">ANK repeat</keyword>
<reference evidence="3 4" key="1">
    <citation type="submission" date="2019-05" db="EMBL/GenBank/DDBJ databases">
        <title>The compact genome of Giardia muris reveals important steps in the evolution of intestinal protozoan parasites.</title>
        <authorList>
            <person name="Xu F."/>
            <person name="Jimenez-Gonzalez A."/>
            <person name="Einarsson E."/>
            <person name="Astvaldsson A."/>
            <person name="Peirasmaki D."/>
            <person name="Eckmann L."/>
            <person name="Andersson J.O."/>
            <person name="Svard S.G."/>
            <person name="Jerlstrom-Hultqvist J."/>
        </authorList>
    </citation>
    <scope>NUCLEOTIDE SEQUENCE [LARGE SCALE GENOMIC DNA]</scope>
    <source>
        <strain evidence="3 4">Roberts-Thomson</strain>
    </source>
</reference>
<evidence type="ECO:0000256" key="1">
    <source>
        <dbReference type="PROSITE-ProRule" id="PRU00023"/>
    </source>
</evidence>
<dbReference type="PANTHER" id="PTHR24120">
    <property type="entry name" value="GH07239P"/>
    <property type="match status" value="1"/>
</dbReference>
<dbReference type="Pfam" id="PF12796">
    <property type="entry name" value="Ank_2"/>
    <property type="match status" value="2"/>
</dbReference>
<evidence type="ECO:0000313" key="4">
    <source>
        <dbReference type="Proteomes" id="UP000315496"/>
    </source>
</evidence>
<name>A0A4Z1SVN5_GIAMU</name>
<sequence>MQSPSRSVSGIERSPSLGWAERFVRRKSTLPCANDTALIRAVREGQLDVVKSLVAKEAGLRNSNGETALMVAAITNQPEMCRLLVPHERSIRSTKQRDAFILAAKHGNYEALEAMTRDFQLRRDIHSLSALDYAVLSGGMNLVTLILNTQRTHQSDLSHAIIVGERHGRKDLVNLLRQRPPSTKDYPCKCCEQYYMIMERWMNSQSQGVQTERTDVGNGLPNVVQEDWEVERGKLHAEIKMLHEKLVNMKLFRCADLALLEKNEEIERLKGEIRELTAHNSGSPVANSHLKKLERENSALRIQIETLKSTIDKNAQEIRQSRLEGSSGIGASVRASPAISPAGILLQPLSPGIIEKEIQVDDSTEQRYKTEISALKARLASAEEAIKRTRANYESLYKLSTTRQATLKSLKAENDELKRRHQQMKQALAHVAANPNRQSFDTSPTCLDEDVDRSTLSRLGTSTSSSLPNILMTPPRAVRQPQLPGGPPLNLGLDDVTVKRSTTIGRIGSPRGAQDSARYSTRMVMTPLSVATDTGTMSKRCTVSQPNRPMSLISPESEHPEQALALRTLALSSRSSDCSGQEFPLSYAQSIVHPSLADRSSMSLEPLSRQLSLGPTSLHLASPRQTLNYGSKLPLVPAEAEHLTPLMQAVVEDSIDRLHENMSYARRQTPLGMTALMFAAEYNRHALARELVQAEGGMRTKDGRTALYIAIKNGHYRIAELLRQREGIQVSHKSRVGNRRTELMQAVISGDIVAVWCLTSIQSGLVDENGMTALMHAVVSLNVPAITILYPVEYRFKDKEGRTAKDYIDLIPETASEAQRELVRTTLERNKL</sequence>
<comment type="caution">
    <text evidence="3">The sequence shown here is derived from an EMBL/GenBank/DDBJ whole genome shotgun (WGS) entry which is preliminary data.</text>
</comment>
<dbReference type="Gene3D" id="1.25.40.20">
    <property type="entry name" value="Ankyrin repeat-containing domain"/>
    <property type="match status" value="2"/>
</dbReference>
<evidence type="ECO:0000256" key="2">
    <source>
        <dbReference type="SAM" id="Coils"/>
    </source>
</evidence>
<protein>
    <submittedName>
        <fullName evidence="3">Ankyrin repeat protein 1</fullName>
    </submittedName>
</protein>